<evidence type="ECO:0000256" key="7">
    <source>
        <dbReference type="PROSITE-ProRule" id="PRU00042"/>
    </source>
</evidence>
<evidence type="ECO:0000256" key="5">
    <source>
        <dbReference type="ARBA" id="ARBA00022833"/>
    </source>
</evidence>
<dbReference type="PROSITE" id="PS50157">
    <property type="entry name" value="ZINC_FINGER_C2H2_2"/>
    <property type="match status" value="3"/>
</dbReference>
<feature type="compositionally biased region" description="Basic and acidic residues" evidence="8">
    <location>
        <begin position="63"/>
        <end position="76"/>
    </location>
</feature>
<keyword evidence="5" id="KW-0862">Zinc</keyword>
<comment type="caution">
    <text evidence="10">The sequence shown here is derived from an EMBL/GenBank/DDBJ whole genome shotgun (WGS) entry which is preliminary data.</text>
</comment>
<name>A0A0T6ATA3_9SCAR</name>
<protein>
    <submittedName>
        <fullName evidence="10">Zinc finger protein</fullName>
    </submittedName>
</protein>
<dbReference type="Gene3D" id="3.30.160.60">
    <property type="entry name" value="Classic Zinc Finger"/>
    <property type="match status" value="2"/>
</dbReference>
<feature type="domain" description="C2H2-type" evidence="9">
    <location>
        <begin position="125"/>
        <end position="152"/>
    </location>
</feature>
<dbReference type="Pfam" id="PF00096">
    <property type="entry name" value="zf-C2H2"/>
    <property type="match status" value="2"/>
</dbReference>
<dbReference type="AlphaFoldDB" id="A0A0T6ATA3"/>
<evidence type="ECO:0000313" key="10">
    <source>
        <dbReference type="EMBL" id="KRT78351.1"/>
    </source>
</evidence>
<dbReference type="PROSITE" id="PS00028">
    <property type="entry name" value="ZINC_FINGER_C2H2_1"/>
    <property type="match status" value="3"/>
</dbReference>
<dbReference type="FunFam" id="3.30.160.60:FF:000624">
    <property type="entry name" value="zinc finger protein 697"/>
    <property type="match status" value="1"/>
</dbReference>
<dbReference type="SMART" id="SM00355">
    <property type="entry name" value="ZnF_C2H2"/>
    <property type="match status" value="3"/>
</dbReference>
<evidence type="ECO:0000256" key="8">
    <source>
        <dbReference type="SAM" id="MobiDB-lite"/>
    </source>
</evidence>
<dbReference type="PANTHER" id="PTHR24381">
    <property type="entry name" value="ZINC FINGER PROTEIN"/>
    <property type="match status" value="1"/>
</dbReference>
<keyword evidence="11" id="KW-1185">Reference proteome</keyword>
<dbReference type="SUPFAM" id="SSF57667">
    <property type="entry name" value="beta-beta-alpha zinc fingers"/>
    <property type="match status" value="1"/>
</dbReference>
<proteinExistence type="predicted"/>
<dbReference type="GO" id="GO:0000981">
    <property type="term" value="F:DNA-binding transcription factor activity, RNA polymerase II-specific"/>
    <property type="evidence" value="ECO:0007669"/>
    <property type="project" value="TreeGrafter"/>
</dbReference>
<evidence type="ECO:0000256" key="2">
    <source>
        <dbReference type="ARBA" id="ARBA00022723"/>
    </source>
</evidence>
<dbReference type="Proteomes" id="UP000051574">
    <property type="component" value="Unassembled WGS sequence"/>
</dbReference>
<reference evidence="10 11" key="1">
    <citation type="submission" date="2015-09" db="EMBL/GenBank/DDBJ databases">
        <title>Draft genome of the scarab beetle Oryctes borbonicus.</title>
        <authorList>
            <person name="Meyer J.M."/>
            <person name="Markov G.V."/>
            <person name="Baskaran P."/>
            <person name="Herrmann M."/>
            <person name="Sommer R.J."/>
            <person name="Roedelsperger C."/>
        </authorList>
    </citation>
    <scope>NUCLEOTIDE SEQUENCE [LARGE SCALE GENOMIC DNA]</scope>
    <source>
        <strain evidence="10">OB123</strain>
        <tissue evidence="10">Whole animal</tissue>
    </source>
</reference>
<dbReference type="GO" id="GO:0000977">
    <property type="term" value="F:RNA polymerase II transcription regulatory region sequence-specific DNA binding"/>
    <property type="evidence" value="ECO:0007669"/>
    <property type="project" value="TreeGrafter"/>
</dbReference>
<dbReference type="PANTHER" id="PTHR24381:SF393">
    <property type="entry name" value="CHROMATIN-LINKED ADAPTOR FOR MSL PROTEINS, ISOFORM B"/>
    <property type="match status" value="1"/>
</dbReference>
<dbReference type="InterPro" id="IPR036236">
    <property type="entry name" value="Znf_C2H2_sf"/>
</dbReference>
<dbReference type="GO" id="GO:0005634">
    <property type="term" value="C:nucleus"/>
    <property type="evidence" value="ECO:0007669"/>
    <property type="project" value="UniProtKB-SubCell"/>
</dbReference>
<dbReference type="GO" id="GO:0008270">
    <property type="term" value="F:zinc ion binding"/>
    <property type="evidence" value="ECO:0007669"/>
    <property type="project" value="UniProtKB-KW"/>
</dbReference>
<keyword evidence="3" id="KW-0677">Repeat</keyword>
<evidence type="ECO:0000256" key="4">
    <source>
        <dbReference type="ARBA" id="ARBA00022771"/>
    </source>
</evidence>
<evidence type="ECO:0000256" key="6">
    <source>
        <dbReference type="ARBA" id="ARBA00023242"/>
    </source>
</evidence>
<dbReference type="OrthoDB" id="6365676at2759"/>
<evidence type="ECO:0000256" key="3">
    <source>
        <dbReference type="ARBA" id="ARBA00022737"/>
    </source>
</evidence>
<feature type="domain" description="C2H2-type" evidence="9">
    <location>
        <begin position="153"/>
        <end position="181"/>
    </location>
</feature>
<evidence type="ECO:0000313" key="11">
    <source>
        <dbReference type="Proteomes" id="UP000051574"/>
    </source>
</evidence>
<evidence type="ECO:0000259" key="9">
    <source>
        <dbReference type="PROSITE" id="PS50157"/>
    </source>
</evidence>
<dbReference type="EMBL" id="LJIG01022859">
    <property type="protein sequence ID" value="KRT78351.1"/>
    <property type="molecule type" value="Genomic_DNA"/>
</dbReference>
<accession>A0A0T6ATA3</accession>
<gene>
    <name evidence="10" type="ORF">AMK59_6521</name>
</gene>
<feature type="domain" description="C2H2-type" evidence="9">
    <location>
        <begin position="7"/>
        <end position="34"/>
    </location>
</feature>
<comment type="subcellular location">
    <subcellularLocation>
        <location evidence="1">Nucleus</location>
    </subcellularLocation>
</comment>
<feature type="region of interest" description="Disordered" evidence="8">
    <location>
        <begin position="35"/>
        <end position="85"/>
    </location>
</feature>
<dbReference type="InterPro" id="IPR013087">
    <property type="entry name" value="Znf_C2H2_type"/>
</dbReference>
<keyword evidence="6" id="KW-0539">Nucleus</keyword>
<keyword evidence="4 7" id="KW-0863">Zinc-finger</keyword>
<keyword evidence="2" id="KW-0479">Metal-binding</keyword>
<sequence length="233" mass="26976">MQSIIDFICPDCSESFETASVLLKHFAQHVAATQANGKDDKSNCKQKKYPIPDLYPIKTKKPSKTEFDPRLNKQENDENADSGFEDVNPIKFCQVTMEEKKSKQNESLSANESSQSVEKCQTRRFNCIYCKKSFKWATDFKRHSLVHTGERPFKCEQCKLNFTRNSLLKKHQFKHHSNDVLFDGTRVKIPLLKPLEPPNKHKARKQDKCNIKRKQCSTKVVYQSNLKSLICSL</sequence>
<organism evidence="10 11">
    <name type="scientific">Oryctes borbonicus</name>
    <dbReference type="NCBI Taxonomy" id="1629725"/>
    <lineage>
        <taxon>Eukaryota</taxon>
        <taxon>Metazoa</taxon>
        <taxon>Ecdysozoa</taxon>
        <taxon>Arthropoda</taxon>
        <taxon>Hexapoda</taxon>
        <taxon>Insecta</taxon>
        <taxon>Pterygota</taxon>
        <taxon>Neoptera</taxon>
        <taxon>Endopterygota</taxon>
        <taxon>Coleoptera</taxon>
        <taxon>Polyphaga</taxon>
        <taxon>Scarabaeiformia</taxon>
        <taxon>Scarabaeidae</taxon>
        <taxon>Dynastinae</taxon>
        <taxon>Oryctes</taxon>
    </lineage>
</organism>
<evidence type="ECO:0000256" key="1">
    <source>
        <dbReference type="ARBA" id="ARBA00004123"/>
    </source>
</evidence>